<evidence type="ECO:0000313" key="2">
    <source>
        <dbReference type="EMBL" id="KAH7316825.1"/>
    </source>
</evidence>
<evidence type="ECO:0000313" key="3">
    <source>
        <dbReference type="Proteomes" id="UP000813444"/>
    </source>
</evidence>
<comment type="caution">
    <text evidence="2">The sequence shown here is derived from an EMBL/GenBank/DDBJ whole genome shotgun (WGS) entry which is preliminary data.</text>
</comment>
<reference evidence="2" key="1">
    <citation type="journal article" date="2021" name="Nat. Commun.">
        <title>Genetic determinants of endophytism in the Arabidopsis root mycobiome.</title>
        <authorList>
            <person name="Mesny F."/>
            <person name="Miyauchi S."/>
            <person name="Thiergart T."/>
            <person name="Pickel B."/>
            <person name="Atanasova L."/>
            <person name="Karlsson M."/>
            <person name="Huettel B."/>
            <person name="Barry K.W."/>
            <person name="Haridas S."/>
            <person name="Chen C."/>
            <person name="Bauer D."/>
            <person name="Andreopoulos W."/>
            <person name="Pangilinan J."/>
            <person name="LaButti K."/>
            <person name="Riley R."/>
            <person name="Lipzen A."/>
            <person name="Clum A."/>
            <person name="Drula E."/>
            <person name="Henrissat B."/>
            <person name="Kohler A."/>
            <person name="Grigoriev I.V."/>
            <person name="Martin F.M."/>
            <person name="Hacquard S."/>
        </authorList>
    </citation>
    <scope>NUCLEOTIDE SEQUENCE</scope>
    <source>
        <strain evidence="2">MPI-CAGE-CH-0235</strain>
    </source>
</reference>
<name>A0A8K0SNL0_9HYPO</name>
<dbReference type="AlphaFoldDB" id="A0A8K0SNL0"/>
<organism evidence="2 3">
    <name type="scientific">Stachybotrys elegans</name>
    <dbReference type="NCBI Taxonomy" id="80388"/>
    <lineage>
        <taxon>Eukaryota</taxon>
        <taxon>Fungi</taxon>
        <taxon>Dikarya</taxon>
        <taxon>Ascomycota</taxon>
        <taxon>Pezizomycotina</taxon>
        <taxon>Sordariomycetes</taxon>
        <taxon>Hypocreomycetidae</taxon>
        <taxon>Hypocreales</taxon>
        <taxon>Stachybotryaceae</taxon>
        <taxon>Stachybotrys</taxon>
    </lineage>
</organism>
<evidence type="ECO:0000256" key="1">
    <source>
        <dbReference type="SAM" id="MobiDB-lite"/>
    </source>
</evidence>
<dbReference type="EMBL" id="JAGPNK010000008">
    <property type="protein sequence ID" value="KAH7316825.1"/>
    <property type="molecule type" value="Genomic_DNA"/>
</dbReference>
<proteinExistence type="predicted"/>
<keyword evidence="3" id="KW-1185">Reference proteome</keyword>
<gene>
    <name evidence="2" type="ORF">B0I35DRAFT_434063</name>
</gene>
<accession>A0A8K0SNL0</accession>
<sequence>MLDQNSPGAMLLHLVSAALAIPTRNTFHFRLIHTHSSLSNARLTSPPRPCPRASERPRLLEIRPYSRTNQKPLGGYPSR</sequence>
<feature type="region of interest" description="Disordered" evidence="1">
    <location>
        <begin position="38"/>
        <end position="79"/>
    </location>
</feature>
<dbReference type="Proteomes" id="UP000813444">
    <property type="component" value="Unassembled WGS sequence"/>
</dbReference>
<protein>
    <submittedName>
        <fullName evidence="2">Uncharacterized protein</fullName>
    </submittedName>
</protein>